<gene>
    <name evidence="7" type="ORF">HO133_004676</name>
</gene>
<evidence type="ECO:0000256" key="2">
    <source>
        <dbReference type="ARBA" id="ARBA00007262"/>
    </source>
</evidence>
<dbReference type="PANTHER" id="PTHR16932">
    <property type="entry name" value="INTERFERON ALPHA-INDUCIBLE PROTEIN 27"/>
    <property type="match status" value="1"/>
</dbReference>
<reference evidence="7 8" key="1">
    <citation type="journal article" date="2020" name="Genomics">
        <title>Complete, high-quality genomes from long-read metagenomic sequencing of two wolf lichen thalli reveals enigmatic genome architecture.</title>
        <authorList>
            <person name="McKenzie S.K."/>
            <person name="Walston R.F."/>
            <person name="Allen J.L."/>
        </authorList>
    </citation>
    <scope>NUCLEOTIDE SEQUENCE [LARGE SCALE GENOMIC DNA]</scope>
    <source>
        <strain evidence="7">WasteWater1</strain>
    </source>
</reference>
<evidence type="ECO:0000256" key="1">
    <source>
        <dbReference type="ARBA" id="ARBA00004141"/>
    </source>
</evidence>
<dbReference type="InterPro" id="IPR038213">
    <property type="entry name" value="IFI6/IFI27-like_sf"/>
</dbReference>
<feature type="chain" id="PRO_5034238600" description="Protein kinase domain-containing protein" evidence="6">
    <location>
        <begin position="24"/>
        <end position="443"/>
    </location>
</feature>
<dbReference type="AlphaFoldDB" id="A0A8H6FKR8"/>
<sequence>MSIKKLLELTVVFFLSRFGGVGSNHDAKNYKHPAHADIRLAARGLGMQERLLVQSNALLPVCWSRTSDATQALVELNNSTDIIPEFHNILVATQNLPSRINGWLTEPQLTDAVDRRSMDPEPITCRIRVRWGSGDVPHVHAIRSLTDIKDLPDMTKELQQRWAEEIVRLFLSNPGPIAAIRPWDILLHQHGSVVALLSEKGGRSFYPSRFRIPPHNVLGLDEGERVTRAERFALGTLLYEVMTAKEPFEELSEEEVQDHYRRGIFPDDVFSMAMGPYILGCWSLEFEKEMERLLAESGQVSIGGRFRAYAKAHPFLLASQVTGGVVMTASVIALPGLGLAGFAATGPVAGTAVTAWQSSIGIVQAGSLFAWCQSAAMGGGAAVNGIIACGAVGGSVALVATGGAIAGGQTVLTPEKMKEMFLMAYRKENSGLKPIEAADESTS</sequence>
<evidence type="ECO:0000256" key="5">
    <source>
        <dbReference type="ARBA" id="ARBA00023136"/>
    </source>
</evidence>
<comment type="subcellular location">
    <subcellularLocation>
        <location evidence="1">Membrane</location>
        <topology evidence="1">Multi-pass membrane protein</topology>
    </subcellularLocation>
</comment>
<proteinExistence type="inferred from homology"/>
<comment type="caution">
    <text evidence="7">The sequence shown here is derived from an EMBL/GenBank/DDBJ whole genome shotgun (WGS) entry which is preliminary data.</text>
</comment>
<dbReference type="InterPro" id="IPR011009">
    <property type="entry name" value="Kinase-like_dom_sf"/>
</dbReference>
<evidence type="ECO:0000313" key="8">
    <source>
        <dbReference type="Proteomes" id="UP000593566"/>
    </source>
</evidence>
<dbReference type="RefSeq" id="XP_037157593.1">
    <property type="nucleotide sequence ID" value="XM_037295592.1"/>
</dbReference>
<comment type="similarity">
    <text evidence="2">Belongs to the IFI6/IFI27 family.</text>
</comment>
<accession>A0A8H6FKR8</accession>
<protein>
    <recommendedName>
        <fullName evidence="9">Protein kinase domain-containing protein</fullName>
    </recommendedName>
</protein>
<dbReference type="GeneID" id="59333083"/>
<keyword evidence="5" id="KW-0472">Membrane</keyword>
<dbReference type="Proteomes" id="UP000593566">
    <property type="component" value="Unassembled WGS sequence"/>
</dbReference>
<evidence type="ECO:0008006" key="9">
    <source>
        <dbReference type="Google" id="ProtNLM"/>
    </source>
</evidence>
<keyword evidence="3" id="KW-0812">Transmembrane</keyword>
<dbReference type="SUPFAM" id="SSF56112">
    <property type="entry name" value="Protein kinase-like (PK-like)"/>
    <property type="match status" value="1"/>
</dbReference>
<feature type="signal peptide" evidence="6">
    <location>
        <begin position="1"/>
        <end position="23"/>
    </location>
</feature>
<name>A0A8H6FKR8_9LECA</name>
<dbReference type="InterPro" id="IPR009311">
    <property type="entry name" value="IFI6/IFI27-like"/>
</dbReference>
<evidence type="ECO:0000256" key="3">
    <source>
        <dbReference type="ARBA" id="ARBA00022692"/>
    </source>
</evidence>
<dbReference type="PANTHER" id="PTHR16932:SF18">
    <property type="entry name" value="INTERFERON, ALPHA-INDUCIBLE PROTEIN 27-LIKE 2"/>
    <property type="match status" value="1"/>
</dbReference>
<evidence type="ECO:0000256" key="6">
    <source>
        <dbReference type="SAM" id="SignalP"/>
    </source>
</evidence>
<organism evidence="7 8">
    <name type="scientific">Letharia lupina</name>
    <dbReference type="NCBI Taxonomy" id="560253"/>
    <lineage>
        <taxon>Eukaryota</taxon>
        <taxon>Fungi</taxon>
        <taxon>Dikarya</taxon>
        <taxon>Ascomycota</taxon>
        <taxon>Pezizomycotina</taxon>
        <taxon>Lecanoromycetes</taxon>
        <taxon>OSLEUM clade</taxon>
        <taxon>Lecanoromycetidae</taxon>
        <taxon>Lecanorales</taxon>
        <taxon>Lecanorineae</taxon>
        <taxon>Parmeliaceae</taxon>
        <taxon>Letharia</taxon>
    </lineage>
</organism>
<keyword evidence="8" id="KW-1185">Reference proteome</keyword>
<dbReference type="GO" id="GO:0016020">
    <property type="term" value="C:membrane"/>
    <property type="evidence" value="ECO:0007669"/>
    <property type="project" value="UniProtKB-SubCell"/>
</dbReference>
<evidence type="ECO:0000313" key="7">
    <source>
        <dbReference type="EMBL" id="KAF6230336.1"/>
    </source>
</evidence>
<dbReference type="Gene3D" id="6.10.110.10">
    <property type="match status" value="1"/>
</dbReference>
<evidence type="ECO:0000256" key="4">
    <source>
        <dbReference type="ARBA" id="ARBA00022989"/>
    </source>
</evidence>
<keyword evidence="6" id="KW-0732">Signal</keyword>
<dbReference type="EMBL" id="JACCJB010000002">
    <property type="protein sequence ID" value="KAF6230336.1"/>
    <property type="molecule type" value="Genomic_DNA"/>
</dbReference>
<keyword evidence="4" id="KW-1133">Transmembrane helix</keyword>